<evidence type="ECO:0000313" key="4">
    <source>
        <dbReference type="Proteomes" id="UP000608345"/>
    </source>
</evidence>
<dbReference type="RefSeq" id="WP_229793944.1">
    <property type="nucleotide sequence ID" value="NZ_BAABFY010000052.1"/>
</dbReference>
<protein>
    <submittedName>
        <fullName evidence="3">N-acetyltransferase</fullName>
    </submittedName>
</protein>
<dbReference type="Gene3D" id="3.40.630.30">
    <property type="match status" value="1"/>
</dbReference>
<dbReference type="InterPro" id="IPR050769">
    <property type="entry name" value="NAT_camello-type"/>
</dbReference>
<proteinExistence type="predicted"/>
<dbReference type="InterPro" id="IPR016181">
    <property type="entry name" value="Acyl_CoA_acyltransferase"/>
</dbReference>
<gene>
    <name evidence="3" type="primary">yjgM</name>
    <name evidence="3" type="ORF">GCM10011450_15650</name>
</gene>
<reference evidence="3" key="2">
    <citation type="submission" date="2020-09" db="EMBL/GenBank/DDBJ databases">
        <authorList>
            <person name="Sun Q."/>
            <person name="Kim S."/>
        </authorList>
    </citation>
    <scope>NUCLEOTIDE SEQUENCE</scope>
    <source>
        <strain evidence="3">KCTC 23732</strain>
    </source>
</reference>
<dbReference type="EMBL" id="BMYS01000009">
    <property type="protein sequence ID" value="GGW86600.1"/>
    <property type="molecule type" value="Genomic_DNA"/>
</dbReference>
<sequence>MAVEILEIQAGHDHEICNIIKMVGEEFGAIGEGYGPSDAEVVEMSAHYGDRNSSLYLVASMDGSIVGGCGVAPFNGSNQTCELRKLFLLKEVRGLGIGKELVARCLAYASQKGYKECYLDTLSGMKSAISLYEKFGFQHLDRPLEGVVHSGCDVWMLKKL</sequence>
<dbReference type="AlphaFoldDB" id="A0A918JKZ3"/>
<dbReference type="SUPFAM" id="SSF55729">
    <property type="entry name" value="Acyl-CoA N-acyltransferases (Nat)"/>
    <property type="match status" value="1"/>
</dbReference>
<dbReference type="Pfam" id="PF00583">
    <property type="entry name" value="Acetyltransf_1"/>
    <property type="match status" value="1"/>
</dbReference>
<dbReference type="Proteomes" id="UP000608345">
    <property type="component" value="Unassembled WGS sequence"/>
</dbReference>
<keyword evidence="1" id="KW-0808">Transferase</keyword>
<accession>A0A918JKZ3</accession>
<dbReference type="PANTHER" id="PTHR13947">
    <property type="entry name" value="GNAT FAMILY N-ACETYLTRANSFERASE"/>
    <property type="match status" value="1"/>
</dbReference>
<evidence type="ECO:0000259" key="2">
    <source>
        <dbReference type="PROSITE" id="PS51186"/>
    </source>
</evidence>
<evidence type="ECO:0000313" key="3">
    <source>
        <dbReference type="EMBL" id="GGW86600.1"/>
    </source>
</evidence>
<feature type="domain" description="N-acetyltransferase" evidence="2">
    <location>
        <begin position="3"/>
        <end position="160"/>
    </location>
</feature>
<dbReference type="InterPro" id="IPR000182">
    <property type="entry name" value="GNAT_dom"/>
</dbReference>
<comment type="caution">
    <text evidence="3">The sequence shown here is derived from an EMBL/GenBank/DDBJ whole genome shotgun (WGS) entry which is preliminary data.</text>
</comment>
<dbReference type="CDD" id="cd04301">
    <property type="entry name" value="NAT_SF"/>
    <property type="match status" value="1"/>
</dbReference>
<name>A0A918JKZ3_9BURK</name>
<reference evidence="3" key="1">
    <citation type="journal article" date="2014" name="Int. J. Syst. Evol. Microbiol.">
        <title>Complete genome sequence of Corynebacterium casei LMG S-19264T (=DSM 44701T), isolated from a smear-ripened cheese.</title>
        <authorList>
            <consortium name="US DOE Joint Genome Institute (JGI-PGF)"/>
            <person name="Walter F."/>
            <person name="Albersmeier A."/>
            <person name="Kalinowski J."/>
            <person name="Ruckert C."/>
        </authorList>
    </citation>
    <scope>NUCLEOTIDE SEQUENCE</scope>
    <source>
        <strain evidence="3">KCTC 23732</strain>
    </source>
</reference>
<organism evidence="3 4">
    <name type="scientific">Advenella faeciporci</name>
    <dbReference type="NCBI Taxonomy" id="797535"/>
    <lineage>
        <taxon>Bacteria</taxon>
        <taxon>Pseudomonadati</taxon>
        <taxon>Pseudomonadota</taxon>
        <taxon>Betaproteobacteria</taxon>
        <taxon>Burkholderiales</taxon>
        <taxon>Alcaligenaceae</taxon>
    </lineage>
</organism>
<dbReference type="PROSITE" id="PS51186">
    <property type="entry name" value="GNAT"/>
    <property type="match status" value="1"/>
</dbReference>
<keyword evidence="4" id="KW-1185">Reference proteome</keyword>
<dbReference type="PANTHER" id="PTHR13947:SF37">
    <property type="entry name" value="LD18367P"/>
    <property type="match status" value="1"/>
</dbReference>
<dbReference type="GO" id="GO:0008080">
    <property type="term" value="F:N-acetyltransferase activity"/>
    <property type="evidence" value="ECO:0007669"/>
    <property type="project" value="InterPro"/>
</dbReference>
<evidence type="ECO:0000256" key="1">
    <source>
        <dbReference type="ARBA" id="ARBA00022679"/>
    </source>
</evidence>